<name>A0ABT7VRD6_9GAMM</name>
<gene>
    <name evidence="1" type="ORF">QUF54_01895</name>
</gene>
<sequence length="373" mass="42514">MLKNWKIGVEIELVAPKGSSRRELAEAIAQQYGGMVRPFFHPQSEPSKVPGQSLFQNLTLGFEVVDSQGHKIAQCVDDLTLQDDFDKKHPPQPGWYRIVSDDARLLRLVMRHANPAASLDELLIPIAHLFGTEPEKNRDEMVRVVDDNGASIAIATHLPGERERPCELITPPIATHHLEHIDSLLAIARSLNFTIPSEGATHIHFDATPLQSVPVIVNLIRLLGFFGKELQQLVGTNPRCRRLGNWHQALYELVQQPDFIYLPWEIAKEHLTQLELTKYCSFNIKNFIYSIPTKNTFEVRIFPVWLYGQPIVEAAGLFEAILRWAMDFNKNTPLKTVPPNMKALLNELQMSQELYQIWQTKARVKLNIDKTKL</sequence>
<comment type="caution">
    <text evidence="1">The sequence shown here is derived from an EMBL/GenBank/DDBJ whole genome shotgun (WGS) entry which is preliminary data.</text>
</comment>
<organism evidence="1 2">
    <name type="scientific">Candidatus Marithioploca araucensis</name>
    <dbReference type="NCBI Taxonomy" id="70273"/>
    <lineage>
        <taxon>Bacteria</taxon>
        <taxon>Pseudomonadati</taxon>
        <taxon>Pseudomonadota</taxon>
        <taxon>Gammaproteobacteria</taxon>
        <taxon>Thiotrichales</taxon>
        <taxon>Thiotrichaceae</taxon>
        <taxon>Candidatus Marithioploca</taxon>
    </lineage>
</organism>
<keyword evidence="2" id="KW-1185">Reference proteome</keyword>
<accession>A0ABT7VRD6</accession>
<protein>
    <submittedName>
        <fullName evidence="1">Amidoligase family protein</fullName>
    </submittedName>
</protein>
<proteinExistence type="predicted"/>
<evidence type="ECO:0000313" key="1">
    <source>
        <dbReference type="EMBL" id="MDM8562083.1"/>
    </source>
</evidence>
<dbReference type="InterPro" id="IPR022025">
    <property type="entry name" value="Amidoligase_2"/>
</dbReference>
<dbReference type="Proteomes" id="UP001171945">
    <property type="component" value="Unassembled WGS sequence"/>
</dbReference>
<reference evidence="1" key="1">
    <citation type="submission" date="2023-06" db="EMBL/GenBank/DDBJ databases">
        <title>Uncultivated large filamentous bacteria from sulfidic sediments reveal new species and different genomic features in energy metabolism and defense.</title>
        <authorList>
            <person name="Fonseca A."/>
        </authorList>
    </citation>
    <scope>NUCLEOTIDE SEQUENCE</scope>
    <source>
        <strain evidence="1">HSG4</strain>
    </source>
</reference>
<dbReference type="EMBL" id="JAUCGM010000053">
    <property type="protein sequence ID" value="MDM8562083.1"/>
    <property type="molecule type" value="Genomic_DNA"/>
</dbReference>
<dbReference type="Pfam" id="PF12224">
    <property type="entry name" value="Amidoligase_2"/>
    <property type="match status" value="1"/>
</dbReference>
<evidence type="ECO:0000313" key="2">
    <source>
        <dbReference type="Proteomes" id="UP001171945"/>
    </source>
</evidence>